<evidence type="ECO:0000313" key="4">
    <source>
        <dbReference type="Proteomes" id="UP000289465"/>
    </source>
</evidence>
<evidence type="ECO:0000256" key="1">
    <source>
        <dbReference type="SAM" id="MobiDB-lite"/>
    </source>
</evidence>
<gene>
    <name evidence="3" type="ORF">AVE30378_06130</name>
</gene>
<dbReference type="RefSeq" id="WP_244235189.1">
    <property type="nucleotide sequence ID" value="NZ_UFQC01000064.1"/>
</dbReference>
<dbReference type="PROSITE" id="PS51257">
    <property type="entry name" value="PROKAR_LIPOPROTEIN"/>
    <property type="match status" value="1"/>
</dbReference>
<name>A0A446D141_9BURK</name>
<feature type="chain" id="PRO_5019175549" description="Lipoprotein" evidence="2">
    <location>
        <begin position="21"/>
        <end position="232"/>
    </location>
</feature>
<dbReference type="EMBL" id="UFQC01000064">
    <property type="protein sequence ID" value="SSW73783.1"/>
    <property type="molecule type" value="Genomic_DNA"/>
</dbReference>
<dbReference type="Proteomes" id="UP000289465">
    <property type="component" value="Unassembled WGS sequence"/>
</dbReference>
<reference evidence="3 4" key="1">
    <citation type="submission" date="2018-07" db="EMBL/GenBank/DDBJ databases">
        <authorList>
            <person name="Peeters C."/>
        </authorList>
    </citation>
    <scope>NUCLEOTIDE SEQUENCE [LARGE SCALE GENOMIC DNA]</scope>
    <source>
        <strain evidence="3 4">LMG 30378</strain>
    </source>
</reference>
<evidence type="ECO:0008006" key="5">
    <source>
        <dbReference type="Google" id="ProtNLM"/>
    </source>
</evidence>
<evidence type="ECO:0000256" key="2">
    <source>
        <dbReference type="SAM" id="SignalP"/>
    </source>
</evidence>
<proteinExistence type="predicted"/>
<feature type="signal peptide" evidence="2">
    <location>
        <begin position="1"/>
        <end position="20"/>
    </location>
</feature>
<feature type="region of interest" description="Disordered" evidence="1">
    <location>
        <begin position="124"/>
        <end position="143"/>
    </location>
</feature>
<dbReference type="AlphaFoldDB" id="A0A446D141"/>
<evidence type="ECO:0000313" key="3">
    <source>
        <dbReference type="EMBL" id="SSW73783.1"/>
    </source>
</evidence>
<keyword evidence="2" id="KW-0732">Signal</keyword>
<organism evidence="3 4">
    <name type="scientific">Achromobacter veterisilvae</name>
    <dbReference type="NCBI Taxonomy" id="2069367"/>
    <lineage>
        <taxon>Bacteria</taxon>
        <taxon>Pseudomonadati</taxon>
        <taxon>Pseudomonadota</taxon>
        <taxon>Betaproteobacteria</taxon>
        <taxon>Burkholderiales</taxon>
        <taxon>Alcaligenaceae</taxon>
        <taxon>Achromobacter</taxon>
    </lineage>
</organism>
<protein>
    <recommendedName>
        <fullName evidence="5">Lipoprotein</fullName>
    </recommendedName>
</protein>
<sequence>MNMIRLAACGLALAALTACGASRLDGVPVAWTGFRDARPMVLPSDPAQCPDLAGVYRAAGEYRAGDKDPQPLADLYQFLAHSLDLHGPQGDGVPEWRPAPQATVTFAPDPRGWRVQARDGRGGRFSGQLPALDGAQDGLAPRDEIRPPMPAEIRRYAGCTQGRLWVSVRYDWRQHESMGVLRHVALFRRDAGGLLVSVQRESDSIGMLLPWYSNDGGSFQYWFAPAAGADAQ</sequence>
<accession>A0A446D141</accession>